<dbReference type="Proteomes" id="UP000294299">
    <property type="component" value="Chromosome NFRAN"/>
</dbReference>
<name>A0A484IHG2_9ARCH</name>
<gene>
    <name evidence="1" type="ORF">NFRAN_2024</name>
</gene>
<keyword evidence="2" id="KW-1185">Reference proteome</keyword>
<dbReference type="SUPFAM" id="SSF55874">
    <property type="entry name" value="ATPase domain of HSP90 chaperone/DNA topoisomerase II/histidine kinase"/>
    <property type="match status" value="1"/>
</dbReference>
<dbReference type="KEGG" id="nfn:NFRAN_2024"/>
<protein>
    <submittedName>
        <fullName evidence="1">Uncharacterized protein</fullName>
    </submittedName>
</protein>
<evidence type="ECO:0000313" key="1">
    <source>
        <dbReference type="EMBL" id="VFJ14346.1"/>
    </source>
</evidence>
<dbReference type="GeneID" id="39421310"/>
<dbReference type="Gene3D" id="3.30.565.10">
    <property type="entry name" value="Histidine kinase-like ATPase, C-terminal domain"/>
    <property type="match status" value="1"/>
</dbReference>
<dbReference type="InterPro" id="IPR036890">
    <property type="entry name" value="HATPase_C_sf"/>
</dbReference>
<dbReference type="EMBL" id="LR216287">
    <property type="protein sequence ID" value="VFJ14346.1"/>
    <property type="molecule type" value="Genomic_DNA"/>
</dbReference>
<proteinExistence type="predicted"/>
<dbReference type="AlphaFoldDB" id="A0A484IHG2"/>
<dbReference type="RefSeq" id="WP_134484582.1">
    <property type="nucleotide sequence ID" value="NZ_LR216287.1"/>
</dbReference>
<organism evidence="1 2">
    <name type="scientific">Candidatus Nitrosocosmicus franklandianus</name>
    <dbReference type="NCBI Taxonomy" id="1798806"/>
    <lineage>
        <taxon>Archaea</taxon>
        <taxon>Nitrososphaerota</taxon>
        <taxon>Nitrososphaeria</taxon>
        <taxon>Nitrososphaerales</taxon>
        <taxon>Nitrososphaeraceae</taxon>
        <taxon>Candidatus Nitrosocosmicus</taxon>
    </lineage>
</organism>
<sequence>MNEKIQNVLKDINSGNILNPLLSNLKNVRINFESTKDPIMVFADKIRIVEVLTNLITNAIKFSDGKPITITVKKVQKNAIDYKHTPVDNRVVKPTTTNDVKENQDDVTNMMKWVIVSIRDRWMGIDADILLTIYQIYFQIKPRHWLRVVYFRASSRHMADKFGFKIMKMKRVQPSHLVCHFLNDNRPSIYEMS</sequence>
<reference evidence="1 2" key="1">
    <citation type="submission" date="2019-02" db="EMBL/GenBank/DDBJ databases">
        <authorList>
            <person name="Lehtovirta-Morley E L."/>
        </authorList>
    </citation>
    <scope>NUCLEOTIDE SEQUENCE [LARGE SCALE GENOMIC DNA]</scope>
    <source>
        <strain evidence="1">NFRAN1</strain>
    </source>
</reference>
<evidence type="ECO:0000313" key="2">
    <source>
        <dbReference type="Proteomes" id="UP000294299"/>
    </source>
</evidence>
<accession>A0A484IHG2</accession>